<evidence type="ECO:0008006" key="3">
    <source>
        <dbReference type="Google" id="ProtNLM"/>
    </source>
</evidence>
<comment type="caution">
    <text evidence="1">The sequence shown here is derived from an EMBL/GenBank/DDBJ whole genome shotgun (WGS) entry which is preliminary data.</text>
</comment>
<protein>
    <recommendedName>
        <fullName evidence="3">Holliday junction resolvase RuvC</fullName>
    </recommendedName>
</protein>
<evidence type="ECO:0000313" key="1">
    <source>
        <dbReference type="EMBL" id="RFU41309.1"/>
    </source>
</evidence>
<dbReference type="Proteomes" id="UP000261811">
    <property type="component" value="Unassembled WGS sequence"/>
</dbReference>
<dbReference type="EMBL" id="QURH01000221">
    <property type="protein sequence ID" value="RFU41309.1"/>
    <property type="molecule type" value="Genomic_DNA"/>
</dbReference>
<gene>
    <name evidence="1" type="ORF">DZF91_12545</name>
</gene>
<name>A0A372JMY0_9ACTN</name>
<dbReference type="OrthoDB" id="3535045at2"/>
<evidence type="ECO:0000313" key="2">
    <source>
        <dbReference type="Proteomes" id="UP000261811"/>
    </source>
</evidence>
<sequence length="211" mass="22582">MTGGAAGPAVLGIDPGRRWTAGVLRVGDRPWDGWTLGPVDAEGRPDPSATDNADDLAAFARYQRRVLDMVEATVDRHREAGGGPVYLACEVTVPPAGRRIALADWLIPRQLVAGLLAYDPGLVLVRADQHGRAHYDRDAAGRLVRARPLSDHYPPAFWPTRPGDGPGGRPAGWGPCEARRGERDHERAAWDIAGAGARILARRAERSGAGV</sequence>
<organism evidence="1 2">
    <name type="scientific">Actinomadura logoneensis</name>
    <dbReference type="NCBI Taxonomy" id="2293572"/>
    <lineage>
        <taxon>Bacteria</taxon>
        <taxon>Bacillati</taxon>
        <taxon>Actinomycetota</taxon>
        <taxon>Actinomycetes</taxon>
        <taxon>Streptosporangiales</taxon>
        <taxon>Thermomonosporaceae</taxon>
        <taxon>Actinomadura</taxon>
    </lineage>
</organism>
<reference evidence="1 2" key="1">
    <citation type="submission" date="2018-08" db="EMBL/GenBank/DDBJ databases">
        <title>Actinomadura jelena sp. nov., a novel Actinomycete isolated from soil in Chad.</title>
        <authorList>
            <person name="Shi L."/>
        </authorList>
    </citation>
    <scope>NUCLEOTIDE SEQUENCE [LARGE SCALE GENOMIC DNA]</scope>
    <source>
        <strain evidence="1 2">NEAU-G17</strain>
    </source>
</reference>
<dbReference type="AlphaFoldDB" id="A0A372JMY0"/>
<proteinExistence type="predicted"/>
<keyword evidence="2" id="KW-1185">Reference proteome</keyword>
<accession>A0A372JMY0</accession>
<dbReference type="RefSeq" id="WP_117357651.1">
    <property type="nucleotide sequence ID" value="NZ_QURH01000221.1"/>
</dbReference>